<organism evidence="1 2">
    <name type="scientific">Brassica cretica</name>
    <name type="common">Mustard</name>
    <dbReference type="NCBI Taxonomy" id="69181"/>
    <lineage>
        <taxon>Eukaryota</taxon>
        <taxon>Viridiplantae</taxon>
        <taxon>Streptophyta</taxon>
        <taxon>Embryophyta</taxon>
        <taxon>Tracheophyta</taxon>
        <taxon>Spermatophyta</taxon>
        <taxon>Magnoliopsida</taxon>
        <taxon>eudicotyledons</taxon>
        <taxon>Gunneridae</taxon>
        <taxon>Pentapetalae</taxon>
        <taxon>rosids</taxon>
        <taxon>malvids</taxon>
        <taxon>Brassicales</taxon>
        <taxon>Brassicaceae</taxon>
        <taxon>Brassiceae</taxon>
        <taxon>Brassica</taxon>
    </lineage>
</organism>
<name>A0A8S9SBC7_BRACR</name>
<dbReference type="AlphaFoldDB" id="A0A8S9SBC7"/>
<evidence type="ECO:0000313" key="1">
    <source>
        <dbReference type="EMBL" id="KAF3589329.1"/>
    </source>
</evidence>
<dbReference type="Proteomes" id="UP000712600">
    <property type="component" value="Unassembled WGS sequence"/>
</dbReference>
<evidence type="ECO:0000313" key="2">
    <source>
        <dbReference type="Proteomes" id="UP000712600"/>
    </source>
</evidence>
<accession>A0A8S9SBC7</accession>
<sequence>MTFGSFFDLRVLNTSSGSEGTFGFPNDLRVLIRPLGPYSTSRSLFDLRVLIRPQGLKEPPGSQATSGSLFDLRVLNTTSGSEGTFGFPYDLRLLNTASGSQGTSGSPTTSGRTSVFPHDLRVQIRSQDLKEIADREGRRDGSVHVARHLSPLRLKAGADQCSEVYGPTGQVALDDESTRLFPETLFVVRLSPRPRSLTGGLHLTKDRGQRAA</sequence>
<gene>
    <name evidence="1" type="ORF">F2Q69_00030622</name>
</gene>
<dbReference type="EMBL" id="QGKX02000088">
    <property type="protein sequence ID" value="KAF3589329.1"/>
    <property type="molecule type" value="Genomic_DNA"/>
</dbReference>
<reference evidence="1" key="1">
    <citation type="submission" date="2019-12" db="EMBL/GenBank/DDBJ databases">
        <title>Genome sequencing and annotation of Brassica cretica.</title>
        <authorList>
            <person name="Studholme D.J."/>
            <person name="Sarris P."/>
        </authorList>
    </citation>
    <scope>NUCLEOTIDE SEQUENCE</scope>
    <source>
        <strain evidence="1">PFS-109/04</strain>
        <tissue evidence="1">Leaf</tissue>
    </source>
</reference>
<protein>
    <submittedName>
        <fullName evidence="1">Uncharacterized protein</fullName>
    </submittedName>
</protein>
<proteinExistence type="predicted"/>
<comment type="caution">
    <text evidence="1">The sequence shown here is derived from an EMBL/GenBank/DDBJ whole genome shotgun (WGS) entry which is preliminary data.</text>
</comment>